<gene>
    <name evidence="3" type="ORF">F3B44_25100</name>
    <name evidence="5" type="ORF">FSA03_16240</name>
    <name evidence="4" type="ORF">FSA06_16250</name>
</gene>
<comment type="similarity">
    <text evidence="1">Belongs to the CapA family.</text>
</comment>
<evidence type="ECO:0000313" key="3">
    <source>
        <dbReference type="EMBL" id="KAA4744399.1"/>
    </source>
</evidence>
<dbReference type="Proteomes" id="UP000319026">
    <property type="component" value="Unassembled WGS sequence"/>
</dbReference>
<evidence type="ECO:0000313" key="6">
    <source>
        <dbReference type="Proteomes" id="UP000315444"/>
    </source>
</evidence>
<dbReference type="SMART" id="SM00854">
    <property type="entry name" value="PGA_cap"/>
    <property type="match status" value="1"/>
</dbReference>
<organism evidence="3 8">
    <name type="scientific">Bacteroides fragilis</name>
    <dbReference type="NCBI Taxonomy" id="817"/>
    <lineage>
        <taxon>Bacteria</taxon>
        <taxon>Pseudomonadati</taxon>
        <taxon>Bacteroidota</taxon>
        <taxon>Bacteroidia</taxon>
        <taxon>Bacteroidales</taxon>
        <taxon>Bacteroidaceae</taxon>
        <taxon>Bacteroides</taxon>
    </lineage>
</organism>
<dbReference type="Proteomes" id="UP000479773">
    <property type="component" value="Unassembled WGS sequence"/>
</dbReference>
<dbReference type="Pfam" id="PF09587">
    <property type="entry name" value="PGA_cap"/>
    <property type="match status" value="1"/>
</dbReference>
<name>A0A5C6JHN7_BACFG</name>
<evidence type="ECO:0000313" key="7">
    <source>
        <dbReference type="Proteomes" id="UP000319026"/>
    </source>
</evidence>
<evidence type="ECO:0000313" key="4">
    <source>
        <dbReference type="EMBL" id="TWV40109.1"/>
    </source>
</evidence>
<evidence type="ECO:0000313" key="5">
    <source>
        <dbReference type="EMBL" id="TWV47091.1"/>
    </source>
</evidence>
<dbReference type="CDD" id="cd07381">
    <property type="entry name" value="MPP_CapA"/>
    <property type="match status" value="1"/>
</dbReference>
<reference evidence="5 7" key="3">
    <citation type="submission" date="2019-07" db="EMBL/GenBank/DDBJ databases">
        <title>Genome Sequencing of Bacteroides fragilis.</title>
        <authorList>
            <person name="Pinto K.M."/>
            <person name="Ruoff K.L."/>
            <person name="Price C.E."/>
            <person name="Valls R.A."/>
            <person name="O'Toole G.A."/>
        </authorList>
    </citation>
    <scope>NUCLEOTIDE SEQUENCE [LARGE SCALE GENOMIC DNA]</scope>
    <source>
        <strain evidence="5 7">AD135F_3B</strain>
    </source>
</reference>
<proteinExistence type="inferred from homology"/>
<dbReference type="InterPro" id="IPR029052">
    <property type="entry name" value="Metallo-depent_PP-like"/>
</dbReference>
<accession>A0A5C6JHN7</accession>
<feature type="domain" description="Capsule synthesis protein CapA" evidence="2">
    <location>
        <begin position="3"/>
        <end position="240"/>
    </location>
</feature>
<dbReference type="EMBL" id="VOHV01000007">
    <property type="protein sequence ID" value="TWV40109.1"/>
    <property type="molecule type" value="Genomic_DNA"/>
</dbReference>
<sequence length="378" mass="43721">MIRILITGDYCPRNRIDDLINLGKYQSVFEDIIPIVKGHDYSIVNLECPVVEHDDCAIKKQGPNLSSSLRAVEILKLLDFNLLTLANNHFYDYGDGGVKHTLECCKNLDLDFVGGGESLSAARAIKFKNLFGKRFAFINVCEHEFSIATQTTGGSNPLNPISNYYDIQKARATADYVIIIVHGGHEHYQLPSLRMQETYRFFIDAGADVVVNHHQHCFSGYEIYNNKYIFYGLGNFCFDNPVKRNSIWNEGYMLSLNFSDYGKIDFSLIPYIQCDQLPKVRLLKESEKAVFFDKISSLNKIIQSPDMLKDSFYAFCMTKRRLYLSLFEPYPGRYLKYIYRMGYLPSFLFSKTRLFIQNFMDCESHHDIVKEVIKINRK</sequence>
<dbReference type="EMBL" id="VOHT01000007">
    <property type="protein sequence ID" value="TWV47091.1"/>
    <property type="molecule type" value="Genomic_DNA"/>
</dbReference>
<reference evidence="4 6" key="2">
    <citation type="submission" date="2019-07" db="EMBL/GenBank/DDBJ databases">
        <title>Genome sequencing of Bacteroides fragilis.</title>
        <authorList>
            <person name="Galasyn E.V."/>
            <person name="Ruoff K.L."/>
            <person name="Price C.E."/>
            <person name="Valls R.A."/>
            <person name="O'Toole G.A."/>
        </authorList>
    </citation>
    <scope>NUCLEOTIDE SEQUENCE [LARGE SCALE GENOMIC DNA]</scope>
    <source>
        <strain evidence="4 6">AD135F_1B</strain>
    </source>
</reference>
<dbReference type="Gene3D" id="3.60.21.10">
    <property type="match status" value="1"/>
</dbReference>
<evidence type="ECO:0000259" key="2">
    <source>
        <dbReference type="SMART" id="SM00854"/>
    </source>
</evidence>
<evidence type="ECO:0000256" key="1">
    <source>
        <dbReference type="ARBA" id="ARBA00005662"/>
    </source>
</evidence>
<dbReference type="EMBL" id="VWEQ01000122">
    <property type="protein sequence ID" value="KAA4744399.1"/>
    <property type="molecule type" value="Genomic_DNA"/>
</dbReference>
<dbReference type="Proteomes" id="UP000315444">
    <property type="component" value="Unassembled WGS sequence"/>
</dbReference>
<dbReference type="PANTHER" id="PTHR33393">
    <property type="entry name" value="POLYGLUTAMINE SYNTHESIS ACCESSORY PROTEIN RV0574C-RELATED"/>
    <property type="match status" value="1"/>
</dbReference>
<protein>
    <submittedName>
        <fullName evidence="3">CapA family protein</fullName>
    </submittedName>
</protein>
<dbReference type="AlphaFoldDB" id="A0A5C6JHN7"/>
<dbReference type="InterPro" id="IPR019079">
    <property type="entry name" value="Capsule_synth_CapA"/>
</dbReference>
<evidence type="ECO:0000313" key="8">
    <source>
        <dbReference type="Proteomes" id="UP000479773"/>
    </source>
</evidence>
<reference evidence="3 8" key="1">
    <citation type="journal article" date="2019" name="Nat. Med.">
        <title>A library of human gut bacterial isolates paired with longitudinal multiomics data enables mechanistic microbiome research.</title>
        <authorList>
            <person name="Poyet M."/>
            <person name="Groussin M."/>
            <person name="Gibbons S.M."/>
            <person name="Avila-Pacheco J."/>
            <person name="Jiang X."/>
            <person name="Kearney S.M."/>
            <person name="Perrotta A.R."/>
            <person name="Berdy B."/>
            <person name="Zhao S."/>
            <person name="Lieberman T.D."/>
            <person name="Swanson P.K."/>
            <person name="Smith M."/>
            <person name="Roesemann S."/>
            <person name="Alexander J.E."/>
            <person name="Rich S.A."/>
            <person name="Livny J."/>
            <person name="Vlamakis H."/>
            <person name="Clish C."/>
            <person name="Bullock K."/>
            <person name="Deik A."/>
            <person name="Scott J."/>
            <person name="Pierce K.A."/>
            <person name="Xavier R.J."/>
            <person name="Alm E.J."/>
        </authorList>
    </citation>
    <scope>NUCLEOTIDE SEQUENCE [LARGE SCALE GENOMIC DNA]</scope>
    <source>
        <strain evidence="3 8">BIOML-A106</strain>
    </source>
</reference>
<dbReference type="SUPFAM" id="SSF56300">
    <property type="entry name" value="Metallo-dependent phosphatases"/>
    <property type="match status" value="1"/>
</dbReference>
<comment type="caution">
    <text evidence="3">The sequence shown here is derived from an EMBL/GenBank/DDBJ whole genome shotgun (WGS) entry which is preliminary data.</text>
</comment>
<dbReference type="RefSeq" id="WP_049129859.1">
    <property type="nucleotide sequence ID" value="NZ_CP083688.1"/>
</dbReference>
<dbReference type="PANTHER" id="PTHR33393:SF13">
    <property type="entry name" value="PGA BIOSYNTHESIS PROTEIN CAPA"/>
    <property type="match status" value="1"/>
</dbReference>
<dbReference type="InterPro" id="IPR052169">
    <property type="entry name" value="CW_Biosynth-Accessory"/>
</dbReference>